<dbReference type="SUPFAM" id="SSF50969">
    <property type="entry name" value="YVTN repeat-like/Quinoprotein amine dehydrogenase"/>
    <property type="match status" value="1"/>
</dbReference>
<gene>
    <name evidence="2" type="ORF">C3B61_08370</name>
</gene>
<dbReference type="AlphaFoldDB" id="A0A2S3ZHA7"/>
<evidence type="ECO:0000256" key="1">
    <source>
        <dbReference type="SAM" id="SignalP"/>
    </source>
</evidence>
<feature type="chain" id="PRO_5015404142" evidence="1">
    <location>
        <begin position="26"/>
        <end position="428"/>
    </location>
</feature>
<dbReference type="PROSITE" id="PS51257">
    <property type="entry name" value="PROKAR_LIPOPROTEIN"/>
    <property type="match status" value="1"/>
</dbReference>
<organism evidence="2 3">
    <name type="scientific">Cryobacterium zongtaii</name>
    <dbReference type="NCBI Taxonomy" id="1259217"/>
    <lineage>
        <taxon>Bacteria</taxon>
        <taxon>Bacillati</taxon>
        <taxon>Actinomycetota</taxon>
        <taxon>Actinomycetes</taxon>
        <taxon>Micrococcales</taxon>
        <taxon>Microbacteriaceae</taxon>
        <taxon>Cryobacterium</taxon>
    </lineage>
</organism>
<protein>
    <submittedName>
        <fullName evidence="2">ABC transporter</fullName>
    </submittedName>
</protein>
<name>A0A2S3ZHA7_9MICO</name>
<keyword evidence="1" id="KW-0732">Signal</keyword>
<proteinExistence type="predicted"/>
<keyword evidence="3" id="KW-1185">Reference proteome</keyword>
<reference evidence="2 3" key="1">
    <citation type="submission" date="2018-01" db="EMBL/GenBank/DDBJ databases">
        <title>Cryobacterium sp. nov., from glaciers in China.</title>
        <authorList>
            <person name="Liu Q."/>
            <person name="Xin Y.-H."/>
        </authorList>
    </citation>
    <scope>NUCLEOTIDE SEQUENCE [LARGE SCALE GENOMIC DNA]</scope>
    <source>
        <strain evidence="2 3">TMN-42</strain>
    </source>
</reference>
<dbReference type="InterPro" id="IPR011044">
    <property type="entry name" value="Quino_amine_DH_bsu"/>
</dbReference>
<dbReference type="EMBL" id="PPXD01000009">
    <property type="protein sequence ID" value="POH66732.1"/>
    <property type="molecule type" value="Genomic_DNA"/>
</dbReference>
<evidence type="ECO:0000313" key="2">
    <source>
        <dbReference type="EMBL" id="POH66732.1"/>
    </source>
</evidence>
<accession>A0A2S3ZHA7</accession>
<dbReference type="Proteomes" id="UP000237340">
    <property type="component" value="Unassembled WGS sequence"/>
</dbReference>
<evidence type="ECO:0000313" key="3">
    <source>
        <dbReference type="Proteomes" id="UP000237340"/>
    </source>
</evidence>
<comment type="caution">
    <text evidence="2">The sequence shown here is derived from an EMBL/GenBank/DDBJ whole genome shotgun (WGS) entry which is preliminary data.</text>
</comment>
<sequence>MTTRTVASVLGAAALLGITACSSPAASTAPAPTASTAPHGYVAGAAEMAEPQLHLATVNSAGRLDLLDLLDGTSTSVTTLEQVSGVSTDGRFVFAAAAEQGAVTIVDSGAWTVDHEDHQHYYRADPAVVGTVTGSGAGVTSGGGTLTTVRFADSGTAVILDTGDLGDGTITELARIDVEPGPGMLVPVGDRVIAGRTDAPGSATNGIDAVQVLTSSGAPIAGATADCAELSGTISTAVGVVFGCSDGALLATADTASAGEGAAESTITFERIPYPAGVAATDRALEFANRAGRPTVAAVAGDTGAWLLDTRERRWSPLMTDTPLLQVSAVDDSAEHVVALADDGRVLVLEAATGSTLAATEPLLPATLVAAGAEALVAGVELTVDAGRAYLNAPADGLVYEIDYADGARIARTFPIDGEPRFLAETGR</sequence>
<feature type="signal peptide" evidence="1">
    <location>
        <begin position="1"/>
        <end position="25"/>
    </location>
</feature>